<gene>
    <name evidence="1" type="ORF">FZZ93_05635</name>
</gene>
<comment type="caution">
    <text evidence="1">The sequence shown here is derived from an EMBL/GenBank/DDBJ whole genome shotgun (WGS) entry which is preliminary data.</text>
</comment>
<evidence type="ECO:0000313" key="1">
    <source>
        <dbReference type="EMBL" id="TZG40528.1"/>
    </source>
</evidence>
<name>A0A5D9D922_HALER</name>
<sequence>MHTSEWSRHWRDIEHVRDQCGAPNTCVGGDATVSAALQHVQRHEPALWDAFATAAAKAFSEGGQRSARDMSRAVELALDHYLATRTQGRAA</sequence>
<dbReference type="RefSeq" id="WP_149321359.1">
    <property type="nucleotide sequence ID" value="NZ_JARWAH010000003.1"/>
</dbReference>
<protein>
    <submittedName>
        <fullName evidence="1">Uncharacterized protein</fullName>
    </submittedName>
</protein>
<organism evidence="1 2">
    <name type="scientific">Halomonas eurihalina</name>
    <dbReference type="NCBI Taxonomy" id="42566"/>
    <lineage>
        <taxon>Bacteria</taxon>
        <taxon>Pseudomonadati</taxon>
        <taxon>Pseudomonadota</taxon>
        <taxon>Gammaproteobacteria</taxon>
        <taxon>Oceanospirillales</taxon>
        <taxon>Halomonadaceae</taxon>
        <taxon>Halomonas</taxon>
    </lineage>
</organism>
<reference evidence="1 2" key="1">
    <citation type="submission" date="2019-08" db="EMBL/GenBank/DDBJ databases">
        <title>Draft Genome Sequence of Halomonas eurihalina Isolated from Preserved Hide-surface.</title>
        <authorList>
            <person name="Hussain S.A."/>
            <person name="Xu A."/>
            <person name="Sarker M."/>
            <person name="Sommers C."/>
        </authorList>
    </citation>
    <scope>NUCLEOTIDE SEQUENCE [LARGE SCALE GENOMIC DNA]</scope>
    <source>
        <strain evidence="1 2">MS1</strain>
    </source>
</reference>
<evidence type="ECO:0000313" key="2">
    <source>
        <dbReference type="Proteomes" id="UP000324260"/>
    </source>
</evidence>
<dbReference type="Proteomes" id="UP000324260">
    <property type="component" value="Unassembled WGS sequence"/>
</dbReference>
<dbReference type="EMBL" id="VTPU01000004">
    <property type="protein sequence ID" value="TZG40528.1"/>
    <property type="molecule type" value="Genomic_DNA"/>
</dbReference>
<accession>A0A5D9D922</accession>
<proteinExistence type="predicted"/>
<dbReference type="AlphaFoldDB" id="A0A5D9D922"/>
<keyword evidence="2" id="KW-1185">Reference proteome</keyword>